<keyword evidence="4" id="KW-1185">Reference proteome</keyword>
<dbReference type="GeneID" id="17036778"/>
<dbReference type="Gene3D" id="3.80.10.10">
    <property type="entry name" value="Ribonuclease Inhibitor"/>
    <property type="match status" value="1"/>
</dbReference>
<evidence type="ECO:0000256" key="1">
    <source>
        <dbReference type="ARBA" id="ARBA00004430"/>
    </source>
</evidence>
<dbReference type="EMBL" id="AGSI01000021">
    <property type="protein sequence ID" value="EIE18828.1"/>
    <property type="molecule type" value="Genomic_DNA"/>
</dbReference>
<evidence type="ECO:0000313" key="4">
    <source>
        <dbReference type="Proteomes" id="UP000007264"/>
    </source>
</evidence>
<reference evidence="3 4" key="1">
    <citation type="journal article" date="2012" name="Genome Biol.">
        <title>The genome of the polar eukaryotic microalga coccomyxa subellipsoidea reveals traits of cold adaptation.</title>
        <authorList>
            <person name="Blanc G."/>
            <person name="Agarkova I."/>
            <person name="Grimwood J."/>
            <person name="Kuo A."/>
            <person name="Brueggeman A."/>
            <person name="Dunigan D."/>
            <person name="Gurnon J."/>
            <person name="Ladunga I."/>
            <person name="Lindquist E."/>
            <person name="Lucas S."/>
            <person name="Pangilinan J."/>
            <person name="Proschold T."/>
            <person name="Salamov A."/>
            <person name="Schmutz J."/>
            <person name="Weeks D."/>
            <person name="Yamada T."/>
            <person name="Claverie J.M."/>
            <person name="Grigoriev I."/>
            <person name="Van Etten J."/>
            <person name="Lomsadze A."/>
            <person name="Borodovsky M."/>
        </authorList>
    </citation>
    <scope>NUCLEOTIDE SEQUENCE [LARGE SCALE GENOMIC DNA]</scope>
    <source>
        <strain evidence="3 4">C-169</strain>
    </source>
</reference>
<dbReference type="RefSeq" id="XP_005643372.1">
    <property type="nucleotide sequence ID" value="XM_005643315.1"/>
</dbReference>
<dbReference type="OrthoDB" id="10665109at2759"/>
<name>I0YKA9_COCSC</name>
<proteinExistence type="predicted"/>
<dbReference type="SUPFAM" id="SSF52047">
    <property type="entry name" value="RNI-like"/>
    <property type="match status" value="1"/>
</dbReference>
<dbReference type="Proteomes" id="UP000007264">
    <property type="component" value="Unassembled WGS sequence"/>
</dbReference>
<evidence type="ECO:0000313" key="3">
    <source>
        <dbReference type="EMBL" id="EIE18828.1"/>
    </source>
</evidence>
<gene>
    <name evidence="3" type="ORF">COCSUDRAFT_59759</name>
</gene>
<protein>
    <recommendedName>
        <fullName evidence="5">F-box domain-containing protein</fullName>
    </recommendedName>
</protein>
<sequence length="413" mass="46486">MHLHGPTTARRADPGSTGAGPADTQLKDMRTGNATLPQEVWQKIASHLGVRNWAQVSGTCKATWNVELQDVRVYECDRLGNAGVAWLLKRAQHARTLLIGELFGEALQDFALGLLQSPHSFTNLAALSLNREDNYRHKRTHEEAEALLMMWTWLAGQARQLQYLNLTLIQLKGLPRLPQLKHLQLHLKNGDCRRVARCMTDALPSLQTLHIICLNDSQDDGPELLLAAMTQLRSLALRGVLPASLALPESTQLHVRVHDIHAARHPIWISLLPHLRTFHIDMQKEDSSFDAKENIPLFLFGPSSLETLIVSVRGFETVKAPIQLRGSFLEVERLAIDTLDDIHVEVPAGHGWRLVNFHTCKSLGIRLHDMENFVDNRPEFSFQFTTLQGMGVMLLTRYMAERGPLDGIESHWS</sequence>
<comment type="subcellular location">
    <subcellularLocation>
        <location evidence="1">Cytoplasm</location>
        <location evidence="1">Cytoskeleton</location>
        <location evidence="1">Cilium axoneme</location>
    </subcellularLocation>
</comment>
<dbReference type="GO" id="GO:0005930">
    <property type="term" value="C:axoneme"/>
    <property type="evidence" value="ECO:0007669"/>
    <property type="project" value="UniProtKB-SubCell"/>
</dbReference>
<evidence type="ECO:0000256" key="2">
    <source>
        <dbReference type="SAM" id="MobiDB-lite"/>
    </source>
</evidence>
<evidence type="ECO:0008006" key="5">
    <source>
        <dbReference type="Google" id="ProtNLM"/>
    </source>
</evidence>
<dbReference type="InterPro" id="IPR032675">
    <property type="entry name" value="LRR_dom_sf"/>
</dbReference>
<organism evidence="3 4">
    <name type="scientific">Coccomyxa subellipsoidea (strain C-169)</name>
    <name type="common">Green microalga</name>
    <dbReference type="NCBI Taxonomy" id="574566"/>
    <lineage>
        <taxon>Eukaryota</taxon>
        <taxon>Viridiplantae</taxon>
        <taxon>Chlorophyta</taxon>
        <taxon>core chlorophytes</taxon>
        <taxon>Trebouxiophyceae</taxon>
        <taxon>Trebouxiophyceae incertae sedis</taxon>
        <taxon>Coccomyxaceae</taxon>
        <taxon>Coccomyxa</taxon>
        <taxon>Coccomyxa subellipsoidea</taxon>
    </lineage>
</organism>
<dbReference type="KEGG" id="csl:COCSUDRAFT_59759"/>
<comment type="caution">
    <text evidence="3">The sequence shown here is derived from an EMBL/GenBank/DDBJ whole genome shotgun (WGS) entry which is preliminary data.</text>
</comment>
<accession>I0YKA9</accession>
<dbReference type="AlphaFoldDB" id="I0YKA9"/>
<feature type="region of interest" description="Disordered" evidence="2">
    <location>
        <begin position="1"/>
        <end position="28"/>
    </location>
</feature>